<organism evidence="1 2">
    <name type="scientific">Polymorphospora lycopeni</name>
    <dbReference type="NCBI Taxonomy" id="3140240"/>
    <lineage>
        <taxon>Bacteria</taxon>
        <taxon>Bacillati</taxon>
        <taxon>Actinomycetota</taxon>
        <taxon>Actinomycetes</taxon>
        <taxon>Micromonosporales</taxon>
        <taxon>Micromonosporaceae</taxon>
        <taxon>Polymorphospora</taxon>
    </lineage>
</organism>
<sequence length="438" mass="46701">MRTDPRARVERWQTDVPTVGGPLEADAATLSAYTGRGEELLAALPARYDRDGAAQHLADRIHAACRTARDRFVGRHAEAVHAALTDGLRVHRGVAELAAAAAEAFPGLVPTGTQLAAERALPQRDKEGREIDQGLFFRGLLRSPSAGAHLLESMRRPTARAVELLPRLRSEGGLNLGPVALHCDAGVARLTMQNLHCLNAEDDAQVAAMETAVDLALLHDDVRVLLLRGGIMTHPRYAGRRVFSAGINLRDLVAGRISFTGFLLGRELGYVSKLVHGLRLDDGTDAQKPWVAAVDTFAIGGGMQLLLVADRVVAGADAWFSLPAAKEGIVPGAANLRLARLTGARLARRIILGGRRVHARDADAGLLCDDVVPPDEVGDAARRAAAELDSAAVLANRRMLNLAEEPTDALRAYLAEFAYVQACRLHSPDVVARAGASA</sequence>
<dbReference type="NCBIfam" id="NF042432">
    <property type="entry name" value="DHPACoAdixog_DpgC"/>
    <property type="match status" value="1"/>
</dbReference>
<comment type="caution">
    <text evidence="1">The sequence shown here is derived from an EMBL/GenBank/DDBJ whole genome shotgun (WGS) entry which is preliminary data.</text>
</comment>
<dbReference type="PANTHER" id="PTHR11941">
    <property type="entry name" value="ENOYL-COA HYDRATASE-RELATED"/>
    <property type="match status" value="1"/>
</dbReference>
<dbReference type="Gene3D" id="3.90.226.10">
    <property type="entry name" value="2-enoyl-CoA Hydratase, Chain A, domain 1"/>
    <property type="match status" value="1"/>
</dbReference>
<evidence type="ECO:0000313" key="2">
    <source>
        <dbReference type="Proteomes" id="UP001582793"/>
    </source>
</evidence>
<keyword evidence="2" id="KW-1185">Reference proteome</keyword>
<dbReference type="Pfam" id="PF00378">
    <property type="entry name" value="ECH_1"/>
    <property type="match status" value="1"/>
</dbReference>
<dbReference type="PANTHER" id="PTHR11941:SF54">
    <property type="entry name" value="ENOYL-COA HYDRATASE, MITOCHONDRIAL"/>
    <property type="match status" value="1"/>
</dbReference>
<dbReference type="SUPFAM" id="SSF52096">
    <property type="entry name" value="ClpP/crotonase"/>
    <property type="match status" value="1"/>
</dbReference>
<keyword evidence="1" id="KW-0560">Oxidoreductase</keyword>
<gene>
    <name evidence="1" type="primary">dpgC</name>
    <name evidence="1" type="ORF">AAFH96_14710</name>
</gene>
<dbReference type="InterPro" id="IPR053482">
    <property type="entry name" value="DPA-CoA_Dioxygenase"/>
</dbReference>
<proteinExistence type="predicted"/>
<dbReference type="EMBL" id="JBCGDC010000035">
    <property type="protein sequence ID" value="MFB6394351.1"/>
    <property type="molecule type" value="Genomic_DNA"/>
</dbReference>
<accession>A0ABV5CTL3</accession>
<dbReference type="EC" id="1.13.11.80" evidence="1"/>
<dbReference type="GO" id="GO:0016491">
    <property type="term" value="F:oxidoreductase activity"/>
    <property type="evidence" value="ECO:0007669"/>
    <property type="project" value="UniProtKB-KW"/>
</dbReference>
<dbReference type="Proteomes" id="UP001582793">
    <property type="component" value="Unassembled WGS sequence"/>
</dbReference>
<dbReference type="InterPro" id="IPR029045">
    <property type="entry name" value="ClpP/crotonase-like_dom_sf"/>
</dbReference>
<reference evidence="1 2" key="1">
    <citation type="submission" date="2024-04" db="EMBL/GenBank/DDBJ databases">
        <title>Polymorphospora sp. isolated from Baiyangdian Lake in Xiong'an New Area.</title>
        <authorList>
            <person name="Zhang X."/>
            <person name="Liu J."/>
        </authorList>
    </citation>
    <scope>NUCLEOTIDE SEQUENCE [LARGE SCALE GENOMIC DNA]</scope>
    <source>
        <strain evidence="1 2">2-325</strain>
    </source>
</reference>
<dbReference type="CDD" id="cd06558">
    <property type="entry name" value="crotonase-like"/>
    <property type="match status" value="1"/>
</dbReference>
<dbReference type="Gene3D" id="1.20.58.1300">
    <property type="match status" value="1"/>
</dbReference>
<evidence type="ECO:0000313" key="1">
    <source>
        <dbReference type="EMBL" id="MFB6394351.1"/>
    </source>
</evidence>
<protein>
    <submittedName>
        <fullName evidence="1">(3,5-dihydroxyphenyl)acetyl-CoA 1,2-dioxygenase DpgC</fullName>
        <ecNumber evidence="1">1.13.11.80</ecNumber>
    </submittedName>
</protein>
<name>A0ABV5CTL3_9ACTN</name>
<dbReference type="InterPro" id="IPR001753">
    <property type="entry name" value="Enoyl-CoA_hydra/iso"/>
</dbReference>
<dbReference type="RefSeq" id="WP_375734526.1">
    <property type="nucleotide sequence ID" value="NZ_JBCGDC010000035.1"/>
</dbReference>